<dbReference type="AlphaFoldDB" id="A0A0G1X9W0"/>
<dbReference type="EMBL" id="LCPE01000046">
    <property type="protein sequence ID" value="KKU91115.1"/>
    <property type="molecule type" value="Genomic_DNA"/>
</dbReference>
<comment type="caution">
    <text evidence="1">The sequence shown here is derived from an EMBL/GenBank/DDBJ whole genome shotgun (WGS) entry which is preliminary data.</text>
</comment>
<proteinExistence type="predicted"/>
<name>A0A0G1X9W0_9BACT</name>
<gene>
    <name evidence="1" type="ORF">UY22_C0046G0001</name>
</gene>
<accession>A0A0G1X9W0</accession>
<dbReference type="Proteomes" id="UP000034877">
    <property type="component" value="Unassembled WGS sequence"/>
</dbReference>
<protein>
    <submittedName>
        <fullName evidence="1">Uncharacterized protein</fullName>
    </submittedName>
</protein>
<organism evidence="1 2">
    <name type="scientific">Candidatus Amesbacteria bacterium GW2011_GWC1_48_10</name>
    <dbReference type="NCBI Taxonomy" id="1618365"/>
    <lineage>
        <taxon>Bacteria</taxon>
        <taxon>Candidatus Amesiibacteriota</taxon>
    </lineage>
</organism>
<feature type="non-terminal residue" evidence="1">
    <location>
        <position position="1"/>
    </location>
</feature>
<sequence length="33" mass="4008">CEPWIVERGGKKIPWDDRQVVKEEYEKLHLDNP</sequence>
<evidence type="ECO:0000313" key="2">
    <source>
        <dbReference type="Proteomes" id="UP000034877"/>
    </source>
</evidence>
<evidence type="ECO:0000313" key="1">
    <source>
        <dbReference type="EMBL" id="KKU91115.1"/>
    </source>
</evidence>
<reference evidence="1 2" key="1">
    <citation type="journal article" date="2015" name="Nature">
        <title>rRNA introns, odd ribosomes, and small enigmatic genomes across a large radiation of phyla.</title>
        <authorList>
            <person name="Brown C.T."/>
            <person name="Hug L.A."/>
            <person name="Thomas B.C."/>
            <person name="Sharon I."/>
            <person name="Castelle C.J."/>
            <person name="Singh A."/>
            <person name="Wilkins M.J."/>
            <person name="Williams K.H."/>
            <person name="Banfield J.F."/>
        </authorList>
    </citation>
    <scope>NUCLEOTIDE SEQUENCE [LARGE SCALE GENOMIC DNA]</scope>
</reference>